<sequence>MNADRPDIPVLTVSWINNRLKEMASEQSNYDVDGEDYIDRKGQFLSASWSFLRDGILNIYESVLKPGRR</sequence>
<protein>
    <submittedName>
        <fullName evidence="1">Uncharacterized protein</fullName>
    </submittedName>
</protein>
<dbReference type="KEGG" id="plon:Pla110_30050"/>
<dbReference type="Proteomes" id="UP000317178">
    <property type="component" value="Chromosome"/>
</dbReference>
<dbReference type="EMBL" id="CP036281">
    <property type="protein sequence ID" value="QDU81265.1"/>
    <property type="molecule type" value="Genomic_DNA"/>
</dbReference>
<keyword evidence="2" id="KW-1185">Reference proteome</keyword>
<dbReference type="RefSeq" id="WP_144996463.1">
    <property type="nucleotide sequence ID" value="NZ_CP036281.1"/>
</dbReference>
<accession>A0A518CPW4</accession>
<evidence type="ECO:0000313" key="2">
    <source>
        <dbReference type="Proteomes" id="UP000317178"/>
    </source>
</evidence>
<dbReference type="AlphaFoldDB" id="A0A518CPW4"/>
<evidence type="ECO:0000313" key="1">
    <source>
        <dbReference type="EMBL" id="QDU81265.1"/>
    </source>
</evidence>
<reference evidence="1 2" key="1">
    <citation type="submission" date="2019-02" db="EMBL/GenBank/DDBJ databases">
        <title>Deep-cultivation of Planctomycetes and their phenomic and genomic characterization uncovers novel biology.</title>
        <authorList>
            <person name="Wiegand S."/>
            <person name="Jogler M."/>
            <person name="Boedeker C."/>
            <person name="Pinto D."/>
            <person name="Vollmers J."/>
            <person name="Rivas-Marin E."/>
            <person name="Kohn T."/>
            <person name="Peeters S.H."/>
            <person name="Heuer A."/>
            <person name="Rast P."/>
            <person name="Oberbeckmann S."/>
            <person name="Bunk B."/>
            <person name="Jeske O."/>
            <person name="Meyerdierks A."/>
            <person name="Storesund J.E."/>
            <person name="Kallscheuer N."/>
            <person name="Luecker S."/>
            <person name="Lage O.M."/>
            <person name="Pohl T."/>
            <person name="Merkel B.J."/>
            <person name="Hornburger P."/>
            <person name="Mueller R.-W."/>
            <person name="Bruemmer F."/>
            <person name="Labrenz M."/>
            <person name="Spormann A.M."/>
            <person name="Op den Camp H."/>
            <person name="Overmann J."/>
            <person name="Amann R."/>
            <person name="Jetten M.S.M."/>
            <person name="Mascher T."/>
            <person name="Medema M.H."/>
            <person name="Devos D.P."/>
            <person name="Kaster A.-K."/>
            <person name="Ovreas L."/>
            <person name="Rohde M."/>
            <person name="Galperin M.Y."/>
            <person name="Jogler C."/>
        </authorList>
    </citation>
    <scope>NUCLEOTIDE SEQUENCE [LARGE SCALE GENOMIC DNA]</scope>
    <source>
        <strain evidence="1 2">Pla110</strain>
    </source>
</reference>
<gene>
    <name evidence="1" type="ORF">Pla110_30050</name>
</gene>
<organism evidence="1 2">
    <name type="scientific">Polystyrenella longa</name>
    <dbReference type="NCBI Taxonomy" id="2528007"/>
    <lineage>
        <taxon>Bacteria</taxon>
        <taxon>Pseudomonadati</taxon>
        <taxon>Planctomycetota</taxon>
        <taxon>Planctomycetia</taxon>
        <taxon>Planctomycetales</taxon>
        <taxon>Planctomycetaceae</taxon>
        <taxon>Polystyrenella</taxon>
    </lineage>
</organism>
<proteinExistence type="predicted"/>
<name>A0A518CPW4_9PLAN</name>